<feature type="transmembrane region" description="Helical" evidence="9">
    <location>
        <begin position="84"/>
        <end position="102"/>
    </location>
</feature>
<keyword evidence="11" id="KW-1185">Reference proteome</keyword>
<gene>
    <name evidence="10" type="ORF">OXH18_08805</name>
</gene>
<dbReference type="Pfam" id="PF02632">
    <property type="entry name" value="BioY"/>
    <property type="match status" value="1"/>
</dbReference>
<reference evidence="10" key="1">
    <citation type="submission" date="2022-12" db="EMBL/GenBank/DDBJ databases">
        <title>Polyphasic identification of a Novel Hot-Spring Cyanobacterium Ocullathermofonsia sinensis gen nov. sp. nov. and Genomic Insights on its Adaptations to the Thermal Habitat.</title>
        <authorList>
            <person name="Daroch M."/>
            <person name="Tang J."/>
            <person name="Jiang Y."/>
        </authorList>
    </citation>
    <scope>NUCLEOTIDE SEQUENCE</scope>
    <source>
        <strain evidence="10">PKUAC-SCTA174</strain>
    </source>
</reference>
<keyword evidence="3 8" id="KW-0813">Transport</keyword>
<keyword evidence="6 9" id="KW-1133">Transmembrane helix</keyword>
<evidence type="ECO:0000256" key="3">
    <source>
        <dbReference type="ARBA" id="ARBA00022448"/>
    </source>
</evidence>
<sequence length="177" mass="18388">MNNRDLVYIALFAALTIVFGLIPAIPLSFIPVPITARSLGVMLSGSLLGAKRGGLAMMLFLLLIAIGIPQASGGSGLAVFLGPRGGFLLGFPLGAFTIGWLTERFWRQLSLSNAMLANAIGGIAVVYAIGLPWLAVLAGRETALSAVAFLPGDLIKVGIASLVAVIVKRSYPLISAR</sequence>
<evidence type="ECO:0000256" key="7">
    <source>
        <dbReference type="ARBA" id="ARBA00023136"/>
    </source>
</evidence>
<dbReference type="KEGG" id="tsin:OXH18_08805"/>
<dbReference type="GO" id="GO:0015225">
    <property type="term" value="F:biotin transmembrane transporter activity"/>
    <property type="evidence" value="ECO:0007669"/>
    <property type="project" value="UniProtKB-UniRule"/>
</dbReference>
<evidence type="ECO:0000256" key="2">
    <source>
        <dbReference type="ARBA" id="ARBA00010692"/>
    </source>
</evidence>
<dbReference type="EMBL" id="CP113797">
    <property type="protein sequence ID" value="WAL62067.1"/>
    <property type="molecule type" value="Genomic_DNA"/>
</dbReference>
<comment type="similarity">
    <text evidence="2 8">Belongs to the BioY family.</text>
</comment>
<organism evidence="10 11">
    <name type="scientific">Thermocoleostomius sinensis A174</name>
    <dbReference type="NCBI Taxonomy" id="2016057"/>
    <lineage>
        <taxon>Bacteria</taxon>
        <taxon>Bacillati</taxon>
        <taxon>Cyanobacteriota</taxon>
        <taxon>Cyanophyceae</taxon>
        <taxon>Oculatellales</taxon>
        <taxon>Oculatellaceae</taxon>
        <taxon>Thermocoleostomius</taxon>
    </lineage>
</organism>
<feature type="transmembrane region" description="Helical" evidence="9">
    <location>
        <begin position="53"/>
        <end position="72"/>
    </location>
</feature>
<dbReference type="PANTHER" id="PTHR34295">
    <property type="entry name" value="BIOTIN TRANSPORTER BIOY"/>
    <property type="match status" value="1"/>
</dbReference>
<dbReference type="GO" id="GO:0005886">
    <property type="term" value="C:plasma membrane"/>
    <property type="evidence" value="ECO:0007669"/>
    <property type="project" value="UniProtKB-SubCell"/>
</dbReference>
<protein>
    <recommendedName>
        <fullName evidence="8">Biotin transporter</fullName>
    </recommendedName>
</protein>
<feature type="transmembrane region" description="Helical" evidence="9">
    <location>
        <begin position="142"/>
        <end position="167"/>
    </location>
</feature>
<keyword evidence="7 8" id="KW-0472">Membrane</keyword>
<dbReference type="PANTHER" id="PTHR34295:SF4">
    <property type="entry name" value="BIOTIN TRANSPORTER BIOY-RELATED"/>
    <property type="match status" value="1"/>
</dbReference>
<evidence type="ECO:0000313" key="11">
    <source>
        <dbReference type="Proteomes" id="UP001163152"/>
    </source>
</evidence>
<comment type="subcellular location">
    <subcellularLocation>
        <location evidence="1 8">Cell membrane</location>
        <topology evidence="1 8">Multi-pass membrane protein</topology>
    </subcellularLocation>
</comment>
<evidence type="ECO:0000256" key="6">
    <source>
        <dbReference type="ARBA" id="ARBA00022989"/>
    </source>
</evidence>
<proteinExistence type="inferred from homology"/>
<feature type="transmembrane region" description="Helical" evidence="9">
    <location>
        <begin position="6"/>
        <end position="32"/>
    </location>
</feature>
<dbReference type="InterPro" id="IPR003784">
    <property type="entry name" value="BioY"/>
</dbReference>
<evidence type="ECO:0000256" key="1">
    <source>
        <dbReference type="ARBA" id="ARBA00004651"/>
    </source>
</evidence>
<evidence type="ECO:0000256" key="5">
    <source>
        <dbReference type="ARBA" id="ARBA00022692"/>
    </source>
</evidence>
<evidence type="ECO:0000256" key="8">
    <source>
        <dbReference type="PIRNR" id="PIRNR016661"/>
    </source>
</evidence>
<dbReference type="AlphaFoldDB" id="A0A9E8ZI00"/>
<keyword evidence="4 8" id="KW-1003">Cell membrane</keyword>
<dbReference type="Proteomes" id="UP001163152">
    <property type="component" value="Chromosome"/>
</dbReference>
<evidence type="ECO:0000256" key="9">
    <source>
        <dbReference type="SAM" id="Phobius"/>
    </source>
</evidence>
<name>A0A9E8ZI00_9CYAN</name>
<keyword evidence="5 9" id="KW-0812">Transmembrane</keyword>
<evidence type="ECO:0000313" key="10">
    <source>
        <dbReference type="EMBL" id="WAL62067.1"/>
    </source>
</evidence>
<dbReference type="RefSeq" id="WP_268612158.1">
    <property type="nucleotide sequence ID" value="NZ_CP113797.1"/>
</dbReference>
<feature type="transmembrane region" description="Helical" evidence="9">
    <location>
        <begin position="114"/>
        <end position="136"/>
    </location>
</feature>
<evidence type="ECO:0000256" key="4">
    <source>
        <dbReference type="ARBA" id="ARBA00022475"/>
    </source>
</evidence>
<dbReference type="Gene3D" id="1.10.1760.20">
    <property type="match status" value="1"/>
</dbReference>
<dbReference type="PIRSF" id="PIRSF016661">
    <property type="entry name" value="BioY"/>
    <property type="match status" value="1"/>
</dbReference>
<accession>A0A9E8ZI00</accession>